<feature type="transmembrane region" description="Helical" evidence="1">
    <location>
        <begin position="72"/>
        <end position="96"/>
    </location>
</feature>
<evidence type="ECO:0000313" key="3">
    <source>
        <dbReference type="Proteomes" id="UP001280121"/>
    </source>
</evidence>
<accession>A0AAD9TDH3</accession>
<comment type="caution">
    <text evidence="2">The sequence shown here is derived from an EMBL/GenBank/DDBJ whole genome shotgun (WGS) entry which is preliminary data.</text>
</comment>
<dbReference type="EMBL" id="JANJYI010000009">
    <property type="protein sequence ID" value="KAK2634042.1"/>
    <property type="molecule type" value="Genomic_DNA"/>
</dbReference>
<dbReference type="Proteomes" id="UP001280121">
    <property type="component" value="Unassembled WGS sequence"/>
</dbReference>
<evidence type="ECO:0000256" key="1">
    <source>
        <dbReference type="SAM" id="Phobius"/>
    </source>
</evidence>
<keyword evidence="3" id="KW-1185">Reference proteome</keyword>
<organism evidence="2 3">
    <name type="scientific">Dipteronia dyeriana</name>
    <dbReference type="NCBI Taxonomy" id="168575"/>
    <lineage>
        <taxon>Eukaryota</taxon>
        <taxon>Viridiplantae</taxon>
        <taxon>Streptophyta</taxon>
        <taxon>Embryophyta</taxon>
        <taxon>Tracheophyta</taxon>
        <taxon>Spermatophyta</taxon>
        <taxon>Magnoliopsida</taxon>
        <taxon>eudicotyledons</taxon>
        <taxon>Gunneridae</taxon>
        <taxon>Pentapetalae</taxon>
        <taxon>rosids</taxon>
        <taxon>malvids</taxon>
        <taxon>Sapindales</taxon>
        <taxon>Sapindaceae</taxon>
        <taxon>Hippocastanoideae</taxon>
        <taxon>Acereae</taxon>
        <taxon>Dipteronia</taxon>
    </lineage>
</organism>
<reference evidence="2" key="1">
    <citation type="journal article" date="2023" name="Plant J.">
        <title>Genome sequences and population genomics provide insights into the demographic history, inbreeding, and mutation load of two 'living fossil' tree species of Dipteronia.</title>
        <authorList>
            <person name="Feng Y."/>
            <person name="Comes H.P."/>
            <person name="Chen J."/>
            <person name="Zhu S."/>
            <person name="Lu R."/>
            <person name="Zhang X."/>
            <person name="Li P."/>
            <person name="Qiu J."/>
            <person name="Olsen K.M."/>
            <person name="Qiu Y."/>
        </authorList>
    </citation>
    <scope>NUCLEOTIDE SEQUENCE</scope>
    <source>
        <strain evidence="2">KIB01</strain>
    </source>
</reference>
<keyword evidence="1" id="KW-0472">Membrane</keyword>
<protein>
    <submittedName>
        <fullName evidence="2">Uncharacterized protein</fullName>
    </submittedName>
</protein>
<proteinExistence type="predicted"/>
<dbReference type="AlphaFoldDB" id="A0AAD9TDH3"/>
<sequence length="102" mass="11505">MMLTGESNLGMFIKPFIVRSTTWLVKSGRVIDPMAWLIVDEEHSLGVSFQIQARFQHQISCSKSPSTNWKIIMLFCIATAIGMFYSSAMIGVSYQFSSIDML</sequence>
<evidence type="ECO:0000313" key="2">
    <source>
        <dbReference type="EMBL" id="KAK2634042.1"/>
    </source>
</evidence>
<name>A0AAD9TDH3_9ROSI</name>
<keyword evidence="1" id="KW-0812">Transmembrane</keyword>
<gene>
    <name evidence="2" type="ORF">Ddye_028834</name>
</gene>
<keyword evidence="1" id="KW-1133">Transmembrane helix</keyword>